<reference evidence="4" key="1">
    <citation type="submission" date="2021-01" db="EMBL/GenBank/DDBJ databases">
        <title>Modified the classification status of verrucomicrobia.</title>
        <authorList>
            <person name="Feng X."/>
        </authorList>
    </citation>
    <scope>NUCLEOTIDE SEQUENCE</scope>
    <source>
        <strain evidence="4">KCTC 12986</strain>
    </source>
</reference>
<feature type="compositionally biased region" description="Basic and acidic residues" evidence="1">
    <location>
        <begin position="22"/>
        <end position="63"/>
    </location>
</feature>
<feature type="region of interest" description="Disordered" evidence="1">
    <location>
        <begin position="79"/>
        <end position="154"/>
    </location>
</feature>
<dbReference type="Proteomes" id="UP000604083">
    <property type="component" value="Unassembled WGS sequence"/>
</dbReference>
<evidence type="ECO:0000259" key="3">
    <source>
        <dbReference type="PROSITE" id="PS50222"/>
    </source>
</evidence>
<evidence type="ECO:0000256" key="1">
    <source>
        <dbReference type="SAM" id="MobiDB-lite"/>
    </source>
</evidence>
<dbReference type="PROSITE" id="PS50222">
    <property type="entry name" value="EF_HAND_2"/>
    <property type="match status" value="1"/>
</dbReference>
<dbReference type="EMBL" id="JAENIO010000008">
    <property type="protein sequence ID" value="MBK1833371.1"/>
    <property type="molecule type" value="Genomic_DNA"/>
</dbReference>
<name>A0A934VLR8_9BACT</name>
<evidence type="ECO:0000313" key="4">
    <source>
        <dbReference type="EMBL" id="MBK1833371.1"/>
    </source>
</evidence>
<protein>
    <submittedName>
        <fullName evidence="4">EF-hand domain-containing protein</fullName>
    </submittedName>
</protein>
<evidence type="ECO:0000313" key="5">
    <source>
        <dbReference type="Proteomes" id="UP000604083"/>
    </source>
</evidence>
<proteinExistence type="predicted"/>
<dbReference type="SMART" id="SM00054">
    <property type="entry name" value="EFh"/>
    <property type="match status" value="2"/>
</dbReference>
<accession>A0A934VLR8</accession>
<gene>
    <name evidence="4" type="ORF">JIN78_04790</name>
</gene>
<sequence>MKKTILIASLALIPFALQAQEETEKERRGPRGDRAPRELPAEVIAKFDTDGDGKLNEEERKAAREARRAEFEKRRAEMLEKFDTDKDGKLSQEERKAAMLARFDKDGDGELSDAEKEEARKAAPPRGRGEGREGRAPRGEGKGGEGRGPRKEQD</sequence>
<keyword evidence="2" id="KW-0732">Signal</keyword>
<evidence type="ECO:0000256" key="2">
    <source>
        <dbReference type="SAM" id="SignalP"/>
    </source>
</evidence>
<dbReference type="GO" id="GO:0005509">
    <property type="term" value="F:calcium ion binding"/>
    <property type="evidence" value="ECO:0007669"/>
    <property type="project" value="InterPro"/>
</dbReference>
<dbReference type="Gene3D" id="1.10.238.10">
    <property type="entry name" value="EF-hand"/>
    <property type="match status" value="2"/>
</dbReference>
<dbReference type="Pfam" id="PF13499">
    <property type="entry name" value="EF-hand_7"/>
    <property type="match status" value="1"/>
</dbReference>
<dbReference type="AlphaFoldDB" id="A0A934VLR8"/>
<feature type="region of interest" description="Disordered" evidence="1">
    <location>
        <begin position="19"/>
        <end position="63"/>
    </location>
</feature>
<dbReference type="SUPFAM" id="SSF47473">
    <property type="entry name" value="EF-hand"/>
    <property type="match status" value="1"/>
</dbReference>
<dbReference type="InterPro" id="IPR011992">
    <property type="entry name" value="EF-hand-dom_pair"/>
</dbReference>
<feature type="signal peptide" evidence="2">
    <location>
        <begin position="1"/>
        <end position="19"/>
    </location>
</feature>
<feature type="domain" description="EF-hand" evidence="3">
    <location>
        <begin position="70"/>
        <end position="105"/>
    </location>
</feature>
<organism evidence="4 5">
    <name type="scientific">Roseibacillus ishigakijimensis</name>
    <dbReference type="NCBI Taxonomy" id="454146"/>
    <lineage>
        <taxon>Bacteria</taxon>
        <taxon>Pseudomonadati</taxon>
        <taxon>Verrucomicrobiota</taxon>
        <taxon>Verrucomicrobiia</taxon>
        <taxon>Verrucomicrobiales</taxon>
        <taxon>Verrucomicrobiaceae</taxon>
        <taxon>Roseibacillus</taxon>
    </lineage>
</organism>
<comment type="caution">
    <text evidence="4">The sequence shown here is derived from an EMBL/GenBank/DDBJ whole genome shotgun (WGS) entry which is preliminary data.</text>
</comment>
<feature type="chain" id="PRO_5037897753" evidence="2">
    <location>
        <begin position="20"/>
        <end position="154"/>
    </location>
</feature>
<dbReference type="InterPro" id="IPR002048">
    <property type="entry name" value="EF_hand_dom"/>
</dbReference>
<dbReference type="RefSeq" id="WP_200390806.1">
    <property type="nucleotide sequence ID" value="NZ_JAENIO010000008.1"/>
</dbReference>
<keyword evidence="5" id="KW-1185">Reference proteome</keyword>
<dbReference type="Pfam" id="PF13202">
    <property type="entry name" value="EF-hand_5"/>
    <property type="match status" value="1"/>
</dbReference>